<gene>
    <name evidence="2" type="ORF">DR950_34415</name>
</gene>
<keyword evidence="3" id="KW-1185">Reference proteome</keyword>
<dbReference type="AlphaFoldDB" id="A0A373A1Y4"/>
<accession>A0A373A1Y4</accession>
<dbReference type="InterPro" id="IPR009081">
    <property type="entry name" value="PP-bd_ACP"/>
</dbReference>
<protein>
    <submittedName>
        <fullName evidence="2">Acyl carrier protein</fullName>
    </submittedName>
</protein>
<proteinExistence type="predicted"/>
<comment type="caution">
    <text evidence="2">The sequence shown here is derived from an EMBL/GenBank/DDBJ whole genome shotgun (WGS) entry which is preliminary data.</text>
</comment>
<dbReference type="Proteomes" id="UP000263377">
    <property type="component" value="Unassembled WGS sequence"/>
</dbReference>
<sequence>MTTANAAAGTTAVEQALSAFLVGHTGAEPEVEQDLFATGAISSMFAMELVVFLEDEYDIEIVGAELNRDNFRSIRAMAAMVLRLRETGDA</sequence>
<dbReference type="EMBL" id="QVIG01000001">
    <property type="protein sequence ID" value="RGD62166.1"/>
    <property type="molecule type" value="Genomic_DNA"/>
</dbReference>
<evidence type="ECO:0000313" key="3">
    <source>
        <dbReference type="Proteomes" id="UP000263377"/>
    </source>
</evidence>
<dbReference type="SUPFAM" id="SSF47336">
    <property type="entry name" value="ACP-like"/>
    <property type="match status" value="1"/>
</dbReference>
<dbReference type="PROSITE" id="PS50075">
    <property type="entry name" value="CARRIER"/>
    <property type="match status" value="1"/>
</dbReference>
<evidence type="ECO:0000313" key="2">
    <source>
        <dbReference type="EMBL" id="RGD62166.1"/>
    </source>
</evidence>
<name>A0A373A1Y4_9ACTN</name>
<organism evidence="2 3">
    <name type="scientific">Kitasatospora xanthocidica</name>
    <dbReference type="NCBI Taxonomy" id="83382"/>
    <lineage>
        <taxon>Bacteria</taxon>
        <taxon>Bacillati</taxon>
        <taxon>Actinomycetota</taxon>
        <taxon>Actinomycetes</taxon>
        <taxon>Kitasatosporales</taxon>
        <taxon>Streptomycetaceae</taxon>
        <taxon>Kitasatospora</taxon>
    </lineage>
</organism>
<dbReference type="RefSeq" id="WP_049658118.1">
    <property type="nucleotide sequence ID" value="NZ_QVIG01000001.1"/>
</dbReference>
<reference evidence="2 3" key="1">
    <citation type="submission" date="2018-08" db="EMBL/GenBank/DDBJ databases">
        <title>Diversity &amp; Physiological Properties of Lignin-Decomposing Actinobacteria from Soil.</title>
        <authorList>
            <person name="Roh S.G."/>
            <person name="Kim S.B."/>
        </authorList>
    </citation>
    <scope>NUCLEOTIDE SEQUENCE [LARGE SCALE GENOMIC DNA]</scope>
    <source>
        <strain evidence="2 3">MMS17-GH009</strain>
    </source>
</reference>
<dbReference type="InterPro" id="IPR036736">
    <property type="entry name" value="ACP-like_sf"/>
</dbReference>
<dbReference type="Gene3D" id="1.10.1200.10">
    <property type="entry name" value="ACP-like"/>
    <property type="match status" value="1"/>
</dbReference>
<feature type="domain" description="Carrier" evidence="1">
    <location>
        <begin position="8"/>
        <end position="85"/>
    </location>
</feature>
<evidence type="ECO:0000259" key="1">
    <source>
        <dbReference type="PROSITE" id="PS50075"/>
    </source>
</evidence>